<dbReference type="EMBL" id="JAJJMB010004586">
    <property type="protein sequence ID" value="KAI3942646.1"/>
    <property type="molecule type" value="Genomic_DNA"/>
</dbReference>
<feature type="non-terminal residue" evidence="5">
    <location>
        <position position="519"/>
    </location>
</feature>
<dbReference type="PANTHER" id="PTHR48032">
    <property type="entry name" value="RNA-BINDING PROTEIN MUSASHI HOMOLOG RBP6"/>
    <property type="match status" value="1"/>
</dbReference>
<keyword evidence="2 3" id="KW-0694">RNA-binding</keyword>
<dbReference type="Pfam" id="PF00076">
    <property type="entry name" value="RRM_1"/>
    <property type="match status" value="1"/>
</dbReference>
<name>A0AAD4T8P1_9MAGN</name>
<gene>
    <name evidence="5" type="ORF">MKW98_014233</name>
</gene>
<dbReference type="PROSITE" id="PS50102">
    <property type="entry name" value="RRM"/>
    <property type="match status" value="1"/>
</dbReference>
<keyword evidence="1" id="KW-0677">Repeat</keyword>
<dbReference type="Gene3D" id="3.30.70.330">
    <property type="match status" value="1"/>
</dbReference>
<dbReference type="GO" id="GO:0006417">
    <property type="term" value="P:regulation of translation"/>
    <property type="evidence" value="ECO:0007669"/>
    <property type="project" value="TreeGrafter"/>
</dbReference>
<dbReference type="InterPro" id="IPR056254">
    <property type="entry name" value="At5g58720/SDE5-like_UBA-like"/>
</dbReference>
<evidence type="ECO:0000256" key="1">
    <source>
        <dbReference type="ARBA" id="ARBA00022737"/>
    </source>
</evidence>
<dbReference type="AlphaFoldDB" id="A0AAD4T8P1"/>
<dbReference type="InterPro" id="IPR000504">
    <property type="entry name" value="RRM_dom"/>
</dbReference>
<proteinExistence type="predicted"/>
<dbReference type="Proteomes" id="UP001202328">
    <property type="component" value="Unassembled WGS sequence"/>
</dbReference>
<evidence type="ECO:0000256" key="2">
    <source>
        <dbReference type="ARBA" id="ARBA00022884"/>
    </source>
</evidence>
<dbReference type="GO" id="GO:0003729">
    <property type="term" value="F:mRNA binding"/>
    <property type="evidence" value="ECO:0007669"/>
    <property type="project" value="TreeGrafter"/>
</dbReference>
<evidence type="ECO:0000313" key="6">
    <source>
        <dbReference type="Proteomes" id="UP001202328"/>
    </source>
</evidence>
<dbReference type="PANTHER" id="PTHR48032:SF12">
    <property type="entry name" value="RRM DOMAIN-CONTAINING PROTEIN"/>
    <property type="match status" value="1"/>
</dbReference>
<organism evidence="5 6">
    <name type="scientific">Papaver atlanticum</name>
    <dbReference type="NCBI Taxonomy" id="357466"/>
    <lineage>
        <taxon>Eukaryota</taxon>
        <taxon>Viridiplantae</taxon>
        <taxon>Streptophyta</taxon>
        <taxon>Embryophyta</taxon>
        <taxon>Tracheophyta</taxon>
        <taxon>Spermatophyta</taxon>
        <taxon>Magnoliopsida</taxon>
        <taxon>Ranunculales</taxon>
        <taxon>Papaveraceae</taxon>
        <taxon>Papaveroideae</taxon>
        <taxon>Papaver</taxon>
    </lineage>
</organism>
<dbReference type="SUPFAM" id="SSF54928">
    <property type="entry name" value="RNA-binding domain, RBD"/>
    <property type="match status" value="1"/>
</dbReference>
<evidence type="ECO:0000259" key="4">
    <source>
        <dbReference type="PROSITE" id="PS50102"/>
    </source>
</evidence>
<comment type="caution">
    <text evidence="5">The sequence shown here is derived from an EMBL/GenBank/DDBJ whole genome shotgun (WGS) entry which is preliminary data.</text>
</comment>
<sequence length="519" mass="57131">MESDFVETKVLEALIGAFSSTFSLREIASACCKAGRNPDMAAQILYEGAAKLHKNHSNAASVVSTAQCETSCRSSSQLNAKQVVDHHQLRVKVLLTSQILQIIETLRHLKGKRWLFQLVFFLVLLVRGMGCPTHLHGVPGAVYGLRYGKHCVRVLLTSQIGGPDKSSTASKPKKLALSVGSASSEVYAIRNTPAYGPLSTTEPLELDTKDLPIDELIDEDVSSDATEKEDQMRTEPGKFLWVVLFSDKSVADKVLLEKHVILGKKVEVGNIVLRSEHSDPYNQKVFNKSNGKNGQFRTKKIFVGGLSPNLTRKEFEAYFEKFGRTINVVIMYGLSTHTPRGFGFITFDSVEAVENVMQKRFHELNDKVVEVKRAVPKDGSNNGHNGGYNMRMNGGRGGSLFRGGEGAYRPNWGAEKGSKASKPKKLALSVGSASGKGYAMRNTPAYHPVNATKPLKLDIKDLPIDELIYEDVSSDSTAKSAFLLVPWLVYDKDLVSMLFISCLVNSHCYTRVPRFAIGI</sequence>
<dbReference type="Pfam" id="PF24767">
    <property type="entry name" value="UBA_At5g58720"/>
    <property type="match status" value="1"/>
</dbReference>
<protein>
    <recommendedName>
        <fullName evidence="4">RRM domain-containing protein</fullName>
    </recommendedName>
</protein>
<feature type="domain" description="RRM" evidence="4">
    <location>
        <begin position="299"/>
        <end position="376"/>
    </location>
</feature>
<keyword evidence="6" id="KW-1185">Reference proteome</keyword>
<dbReference type="SMART" id="SM00360">
    <property type="entry name" value="RRM"/>
    <property type="match status" value="1"/>
</dbReference>
<evidence type="ECO:0000256" key="3">
    <source>
        <dbReference type="PROSITE-ProRule" id="PRU00176"/>
    </source>
</evidence>
<dbReference type="InterPro" id="IPR035979">
    <property type="entry name" value="RBD_domain_sf"/>
</dbReference>
<evidence type="ECO:0000313" key="5">
    <source>
        <dbReference type="EMBL" id="KAI3942646.1"/>
    </source>
</evidence>
<reference evidence="5" key="1">
    <citation type="submission" date="2022-04" db="EMBL/GenBank/DDBJ databases">
        <title>A functionally conserved STORR gene fusion in Papaver species that diverged 16.8 million years ago.</title>
        <authorList>
            <person name="Catania T."/>
        </authorList>
    </citation>
    <scope>NUCLEOTIDE SEQUENCE</scope>
    <source>
        <strain evidence="5">S-188037</strain>
    </source>
</reference>
<dbReference type="InterPro" id="IPR012677">
    <property type="entry name" value="Nucleotide-bd_a/b_plait_sf"/>
</dbReference>
<accession>A0AAD4T8P1</accession>